<dbReference type="SUPFAM" id="SSF52540">
    <property type="entry name" value="P-loop containing nucleoside triphosphate hydrolases"/>
    <property type="match status" value="2"/>
</dbReference>
<dbReference type="InterPro" id="IPR001650">
    <property type="entry name" value="Helicase_C-like"/>
</dbReference>
<evidence type="ECO:0000259" key="4">
    <source>
        <dbReference type="PROSITE" id="PS51194"/>
    </source>
</evidence>
<dbReference type="InterPro" id="IPR014001">
    <property type="entry name" value="Helicase_ATP-bd"/>
</dbReference>
<proteinExistence type="predicted"/>
<evidence type="ECO:0000313" key="5">
    <source>
        <dbReference type="EMBL" id="MBB5968026.1"/>
    </source>
</evidence>
<dbReference type="SMART" id="SM00487">
    <property type="entry name" value="DEXDc"/>
    <property type="match status" value="1"/>
</dbReference>
<keyword evidence="6" id="KW-1185">Reference proteome</keyword>
<dbReference type="Proteomes" id="UP000562352">
    <property type="component" value="Unassembled WGS sequence"/>
</dbReference>
<dbReference type="GO" id="GO:0043138">
    <property type="term" value="F:3'-5' DNA helicase activity"/>
    <property type="evidence" value="ECO:0007669"/>
    <property type="project" value="TreeGrafter"/>
</dbReference>
<dbReference type="Pfam" id="PF00271">
    <property type="entry name" value="Helicase_C"/>
    <property type="match status" value="1"/>
</dbReference>
<keyword evidence="2" id="KW-0067">ATP-binding</keyword>
<sequence length="1518" mass="163789">MDPLETSALVIGAYRRYLNSLLPVRDPEIAAALAEQIATSPLLGKGPLLEATPPYRTGATLRELLAEGVLDPAFSRLTGPALPADRPLYLHQEQALRKAAAGRNLVVATGTGSGKTESFLLPVLNALAAEHAGGGLGPGVRALLLYPMNALANDQLKRLRELLAAAPYITFGRYTGDTPERAGQGAALFDELNPGAGRLPNELLSREEMRAAPPHLLVTNYAMLEYLLLRPADLELFEGGAGGPAWRFVALDEAHVYDGAKAEELGMLLRRLRDRVAPGRGLQCIATSATVGDRPQAVMEFAGKLFDAPFEWIPDDSARQDLVGASRVAMPAGPFWGPLTAADHRELASAADPEKELLSRAGAGHDHAGTALAHEHTMATLRGMLSGGPRSFTELAAVLFDGDEHALTALVGLGGRLHDGGRPVLSARYHLFVRATEGAFVCLLGPHVSLGRHERCTEPGCAGMMFEFGACKRCGAVHLVGAVDDEVFSPRVTGEESRVWLLLGAPREVLDEDDELLGEETPAGGETDGEEARLCGRCGALAGCRCGAAPSRRVRRLAAPAGALSGCRACGARGAGMVRQFESGNEASAAVLATTLYQALPPAGEHDDRPGGGRKLLAFSDSRQAAAFFAPYLESSHAAIQRRVLMLAGLRRATGADGGGGPGRGGDGDAAVAVDDLIEETARAAAEAGVFRRRDSRQQRRREVARWVMRELVALDERQSLEGVGLMRVGLDADPSWPVPGPLLELGFSAEESWLLLGELAGSLRQQGVLSMPEEVDPRDEIFDPRRGPVHVRRDGSEAKLKVLSWLPTRGANRRLDYLGRLLGPDADTRAVLDGCWRFLTALPDGWLTATVLPGPGQVHQVDHTWLVLSADPPIHRCDLCRRVTAVSLRGVCPTMGCAGTLRPAAPDEDDHYRTLYRRTAPVPLAAREHTAQWTSLEAADIQQRFVRGEVNVLSCSTTFELGVDVGELRAVLLRNMPPTTANYIQRAGRAGRRADSAALVVTYAQRRSHDLSRYAEPETMIAGRVRAPYVPLGNARIDRRHAHSVALSAFFRHARQTSGTVWKTAGDFFLGDGPDRVRRFLSPVPPEVTASLRAVLPPQTQAEIGVGPGTWAEELCDHLEKVRLELTQDVETFEERRTAAFEQRRSDLAARFERTVNTLTRRSLIGYLANRNVLPKYGFPVDTVELRTAHCDSQVGARLELSRDLSTAIYEYAPGGEVVAGGVLWRSAGVYRLPGRELISRFYTVCRDCRHYREGDETLEAACPACGSPGRGPLREYYVPEFGFVADHRTAKPAVAPPKTSWRGSTHVVSLGVELDERIWRSPSGATVWCRSGSRGRLVGISEGQGGSGFLICDWCGWGTPNLGRTPKSHLHPLRRSPCTGPLRWRSLAHGYETDILELRFDTPGLSWSVLYALLEGAADGLEINRDDVDGTMSRGADGRTGLVLFDTVPGGAGSVLRVAGALDAVVDAASRRVASCDCGEETSCYGCLRTRRNEHHHDRLSRGAALAVLRSLADLA</sequence>
<evidence type="ECO:0000259" key="3">
    <source>
        <dbReference type="PROSITE" id="PS51192"/>
    </source>
</evidence>
<dbReference type="Gene3D" id="3.40.50.300">
    <property type="entry name" value="P-loop containing nucleotide triphosphate hydrolases"/>
    <property type="match status" value="2"/>
</dbReference>
<feature type="domain" description="Helicase ATP-binding" evidence="3">
    <location>
        <begin position="96"/>
        <end position="309"/>
    </location>
</feature>
<organism evidence="5 6">
    <name type="scientific">Planomonospora venezuelensis</name>
    <dbReference type="NCBI Taxonomy" id="1999"/>
    <lineage>
        <taxon>Bacteria</taxon>
        <taxon>Bacillati</taxon>
        <taxon>Actinomycetota</taxon>
        <taxon>Actinomycetes</taxon>
        <taxon>Streptosporangiales</taxon>
        <taxon>Streptosporangiaceae</taxon>
        <taxon>Planomonospora</taxon>
    </lineage>
</organism>
<protein>
    <submittedName>
        <fullName evidence="5">ATP-dependent helicase YprA (DUF1998 family)</fullName>
    </submittedName>
</protein>
<dbReference type="GO" id="GO:0006289">
    <property type="term" value="P:nucleotide-excision repair"/>
    <property type="evidence" value="ECO:0007669"/>
    <property type="project" value="TreeGrafter"/>
</dbReference>
<dbReference type="PANTHER" id="PTHR47957:SF3">
    <property type="entry name" value="ATP-DEPENDENT HELICASE HRQ1"/>
    <property type="match status" value="1"/>
</dbReference>
<dbReference type="EMBL" id="JACHJJ010000046">
    <property type="protein sequence ID" value="MBB5968026.1"/>
    <property type="molecule type" value="Genomic_DNA"/>
</dbReference>
<dbReference type="GO" id="GO:0036297">
    <property type="term" value="P:interstrand cross-link repair"/>
    <property type="evidence" value="ECO:0007669"/>
    <property type="project" value="TreeGrafter"/>
</dbReference>
<dbReference type="SMART" id="SM00490">
    <property type="entry name" value="HELICc"/>
    <property type="match status" value="1"/>
</dbReference>
<dbReference type="PANTHER" id="PTHR47957">
    <property type="entry name" value="ATP-DEPENDENT HELICASE HRQ1"/>
    <property type="match status" value="1"/>
</dbReference>
<accession>A0A841DLP2</accession>
<evidence type="ECO:0000256" key="1">
    <source>
        <dbReference type="ARBA" id="ARBA00022741"/>
    </source>
</evidence>
<dbReference type="CDD" id="cd17923">
    <property type="entry name" value="DEXHc_Hrq1-like"/>
    <property type="match status" value="1"/>
</dbReference>
<comment type="caution">
    <text evidence="5">The sequence shown here is derived from an EMBL/GenBank/DDBJ whole genome shotgun (WGS) entry which is preliminary data.</text>
</comment>
<dbReference type="GO" id="GO:0005524">
    <property type="term" value="F:ATP binding"/>
    <property type="evidence" value="ECO:0007669"/>
    <property type="project" value="UniProtKB-KW"/>
</dbReference>
<dbReference type="Pfam" id="PF00270">
    <property type="entry name" value="DEAD"/>
    <property type="match status" value="1"/>
</dbReference>
<dbReference type="GO" id="GO:0003676">
    <property type="term" value="F:nucleic acid binding"/>
    <property type="evidence" value="ECO:0007669"/>
    <property type="project" value="InterPro"/>
</dbReference>
<gene>
    <name evidence="5" type="ORF">FHS22_007344</name>
</gene>
<evidence type="ECO:0000256" key="2">
    <source>
        <dbReference type="ARBA" id="ARBA00022840"/>
    </source>
</evidence>
<reference evidence="5 6" key="1">
    <citation type="submission" date="2020-08" db="EMBL/GenBank/DDBJ databases">
        <title>Genomic Encyclopedia of Type Strains, Phase III (KMG-III): the genomes of soil and plant-associated and newly described type strains.</title>
        <authorList>
            <person name="Whitman W."/>
        </authorList>
    </citation>
    <scope>NUCLEOTIDE SEQUENCE [LARGE SCALE GENOMIC DNA]</scope>
    <source>
        <strain evidence="5 6">CECT 3303</strain>
    </source>
</reference>
<name>A0A841DLP2_PLAVE</name>
<keyword evidence="1" id="KW-0547">Nucleotide-binding</keyword>
<keyword evidence="5" id="KW-0378">Hydrolase</keyword>
<keyword evidence="5" id="KW-0347">Helicase</keyword>
<dbReference type="InterPro" id="IPR011545">
    <property type="entry name" value="DEAD/DEAH_box_helicase_dom"/>
</dbReference>
<dbReference type="PROSITE" id="PS51194">
    <property type="entry name" value="HELICASE_CTER"/>
    <property type="match status" value="1"/>
</dbReference>
<dbReference type="RefSeq" id="WP_184948715.1">
    <property type="nucleotide sequence ID" value="NZ_BAAAWZ010000001.1"/>
</dbReference>
<dbReference type="PROSITE" id="PS51192">
    <property type="entry name" value="HELICASE_ATP_BIND_1"/>
    <property type="match status" value="1"/>
</dbReference>
<dbReference type="InterPro" id="IPR018973">
    <property type="entry name" value="MZB"/>
</dbReference>
<dbReference type="InterPro" id="IPR027417">
    <property type="entry name" value="P-loop_NTPase"/>
</dbReference>
<feature type="domain" description="Helicase C-terminal" evidence="4">
    <location>
        <begin position="879"/>
        <end position="1039"/>
    </location>
</feature>
<evidence type="ECO:0000313" key="6">
    <source>
        <dbReference type="Proteomes" id="UP000562352"/>
    </source>
</evidence>
<dbReference type="Pfam" id="PF09369">
    <property type="entry name" value="MZB"/>
    <property type="match status" value="1"/>
</dbReference>